<dbReference type="InterPro" id="IPR038475">
    <property type="entry name" value="RecG_C_sf"/>
</dbReference>
<dbReference type="InterPro" id="IPR007421">
    <property type="entry name" value="Schlafen_AlbA_2_dom"/>
</dbReference>
<comment type="caution">
    <text evidence="3">The sequence shown here is derived from an EMBL/GenBank/DDBJ whole genome shotgun (WGS) entry which is preliminary data.</text>
</comment>
<dbReference type="InterPro" id="IPR036388">
    <property type="entry name" value="WH-like_DNA-bd_sf"/>
</dbReference>
<evidence type="ECO:0000313" key="4">
    <source>
        <dbReference type="Proteomes" id="UP001194714"/>
    </source>
</evidence>
<dbReference type="PANTHER" id="PTHR30595">
    <property type="entry name" value="GLPR-RELATED TRANSCRIPTIONAL REPRESSOR"/>
    <property type="match status" value="1"/>
</dbReference>
<keyword evidence="4" id="KW-1185">Reference proteome</keyword>
<dbReference type="Pfam" id="PF13749">
    <property type="entry name" value="HATPase_c_4"/>
    <property type="match status" value="1"/>
</dbReference>
<dbReference type="Pfam" id="PF04326">
    <property type="entry name" value="SLFN_AlbA_2"/>
    <property type="match status" value="1"/>
</dbReference>
<dbReference type="InterPro" id="IPR038461">
    <property type="entry name" value="Schlafen_AlbA_2_dom_sf"/>
</dbReference>
<dbReference type="Proteomes" id="UP001194714">
    <property type="component" value="Unassembled WGS sequence"/>
</dbReference>
<dbReference type="InterPro" id="IPR036390">
    <property type="entry name" value="WH_DNA-bd_sf"/>
</dbReference>
<feature type="domain" description="Schlafen AlbA-2" evidence="1">
    <location>
        <begin position="9"/>
        <end position="127"/>
    </location>
</feature>
<accession>A0ABS0B078</accession>
<dbReference type="Pfam" id="PF09339">
    <property type="entry name" value="HTH_IclR"/>
    <property type="match status" value="1"/>
</dbReference>
<dbReference type="Gene3D" id="3.30.950.30">
    <property type="entry name" value="Schlafen, AAA domain"/>
    <property type="match status" value="1"/>
</dbReference>
<feature type="domain" description="HTH iclR-type" evidence="2">
    <location>
        <begin position="400"/>
        <end position="431"/>
    </location>
</feature>
<gene>
    <name evidence="3" type="ORF">NEPTK9_001290</name>
</gene>
<name>A0ABS0B078_9BACT</name>
<evidence type="ECO:0000259" key="1">
    <source>
        <dbReference type="Pfam" id="PF04326"/>
    </source>
</evidence>
<evidence type="ECO:0000313" key="3">
    <source>
        <dbReference type="EMBL" id="MBF5059772.1"/>
    </source>
</evidence>
<dbReference type="Gene3D" id="3.30.565.60">
    <property type="match status" value="1"/>
</dbReference>
<organism evidence="3 4">
    <name type="scientific">Candidatus Neptunichlamydia vexilliferae</name>
    <dbReference type="NCBI Taxonomy" id="1651774"/>
    <lineage>
        <taxon>Bacteria</taxon>
        <taxon>Pseudomonadati</taxon>
        <taxon>Chlamydiota</taxon>
        <taxon>Chlamydiia</taxon>
        <taxon>Parachlamydiales</taxon>
        <taxon>Simkaniaceae</taxon>
        <taxon>Candidatus Neptunichlamydia</taxon>
    </lineage>
</organism>
<dbReference type="RefSeq" id="WP_194848084.1">
    <property type="nucleotide sequence ID" value="NZ_JAAEJV010000040.1"/>
</dbReference>
<dbReference type="SUPFAM" id="SSF46785">
    <property type="entry name" value="Winged helix' DNA-binding domain"/>
    <property type="match status" value="1"/>
</dbReference>
<evidence type="ECO:0008006" key="5">
    <source>
        <dbReference type="Google" id="ProtNLM"/>
    </source>
</evidence>
<proteinExistence type="predicted"/>
<dbReference type="PANTHER" id="PTHR30595:SF6">
    <property type="entry name" value="SCHLAFEN ALBA-2 DOMAIN-CONTAINING PROTEIN"/>
    <property type="match status" value="1"/>
</dbReference>
<evidence type="ECO:0000259" key="2">
    <source>
        <dbReference type="Pfam" id="PF09339"/>
    </source>
</evidence>
<protein>
    <recommendedName>
        <fullName evidence="5">Transcriptional regulator</fullName>
    </recommendedName>
</protein>
<dbReference type="Gene3D" id="1.10.10.10">
    <property type="entry name" value="Winged helix-like DNA-binding domain superfamily/Winged helix DNA-binding domain"/>
    <property type="match status" value="1"/>
</dbReference>
<reference evidence="3 4" key="1">
    <citation type="submission" date="2020-01" db="EMBL/GenBank/DDBJ databases">
        <title>Draft genome sequence of Cand. Neptunochlamydia vexilliferae K9.</title>
        <authorList>
            <person name="Schulz F."/>
            <person name="Koestlbacher S."/>
            <person name="Wascher F."/>
            <person name="Pizzetti I."/>
            <person name="Horn M."/>
        </authorList>
    </citation>
    <scope>NUCLEOTIDE SEQUENCE [LARGE SCALE GENOMIC DNA]</scope>
    <source>
        <strain evidence="3 4">K9</strain>
    </source>
</reference>
<dbReference type="EMBL" id="JAAEJV010000040">
    <property type="protein sequence ID" value="MBF5059772.1"/>
    <property type="molecule type" value="Genomic_DNA"/>
</dbReference>
<sequence length="443" mass="50052">MKLFFQERESKVIEFKSTVQRFEAIIKTSVAFANGIGGKIIIGVDDQTREILGITDNLRDKIYDDFPNSLYDSTSPNLIPQIYEQRIGNKEVLIIEIPPALKKPCFLRSKGIPKGVYIRIGSSTRSANPEYISELMRENRRLSFDEQVVQEDLKVLSDSLLKDYYKKKSKEALLEDKVIGRSCGNAEVFYPTVAGILLFSENPNKYLPEAHVICTRFSGKNGREIIQTEEISGSIAKQIEVSFNLVSSWIKRNYVLEGARMKAHSLVPAPALREAITNAVVHRKYTIHGATKIALYDDHLEIFSPGNFPGHVNINNLGEGITHLRNPILGRMAHKMGIIEKLGSGIKLIFDSCRASKIVPPTFSEDGDYVKVKFEFKIVKNRGKPDEEILMDLFKVKLTLTIHEMIDHLGLSKNTTFKVLHCLIDQGLVKRIGKGKNTRYSLR</sequence>
<dbReference type="InterPro" id="IPR005471">
    <property type="entry name" value="Tscrpt_reg_IclR_N"/>
</dbReference>